<evidence type="ECO:0000256" key="1">
    <source>
        <dbReference type="SAM" id="Phobius"/>
    </source>
</evidence>
<keyword evidence="1" id="KW-0472">Membrane</keyword>
<accession>A0A454JLB6</accession>
<organism evidence="2 3">
    <name type="scientific">Aquitalea palustris</name>
    <dbReference type="NCBI Taxonomy" id="2480983"/>
    <lineage>
        <taxon>Bacteria</taxon>
        <taxon>Pseudomonadati</taxon>
        <taxon>Pseudomonadota</taxon>
        <taxon>Betaproteobacteria</taxon>
        <taxon>Neisseriales</taxon>
        <taxon>Chromobacteriaceae</taxon>
        <taxon>Aquitalea</taxon>
    </lineage>
</organism>
<evidence type="ECO:0000313" key="2">
    <source>
        <dbReference type="EMBL" id="RMD00400.1"/>
    </source>
</evidence>
<evidence type="ECO:0000313" key="3">
    <source>
        <dbReference type="Proteomes" id="UP000274139"/>
    </source>
</evidence>
<sequence length="62" mass="7196">MFPFRQKYMARPLLLQPPAEGFRGKAVRWMMVCLDAIIEQMCGISMLCLLILLTLGFMFLIK</sequence>
<keyword evidence="3" id="KW-1185">Reference proteome</keyword>
<proteinExistence type="predicted"/>
<dbReference type="AlphaFoldDB" id="A0A454JLB6"/>
<protein>
    <submittedName>
        <fullName evidence="2">Uncharacterized protein</fullName>
    </submittedName>
</protein>
<name>A0A454JLB6_9NEIS</name>
<keyword evidence="1" id="KW-1133">Transmembrane helix</keyword>
<reference evidence="2 3" key="1">
    <citation type="submission" date="2018-10" db="EMBL/GenBank/DDBJ databases">
        <title>Draft genome sequence of Aquitalea MWU14-2217 isolated from a wild cranberry bog in Provincetown, Massachusetts.</title>
        <authorList>
            <person name="Ebadzadsahrai G."/>
            <person name="Soby S."/>
        </authorList>
    </citation>
    <scope>NUCLEOTIDE SEQUENCE [LARGE SCALE GENOMIC DNA]</scope>
    <source>
        <strain evidence="2 3">MWU14-2217</strain>
    </source>
</reference>
<feature type="transmembrane region" description="Helical" evidence="1">
    <location>
        <begin position="37"/>
        <end position="61"/>
    </location>
</feature>
<dbReference type="Proteomes" id="UP000274139">
    <property type="component" value="Unassembled WGS sequence"/>
</dbReference>
<keyword evidence="1" id="KW-0812">Transmembrane</keyword>
<comment type="caution">
    <text evidence="2">The sequence shown here is derived from an EMBL/GenBank/DDBJ whole genome shotgun (WGS) entry which is preliminary data.</text>
</comment>
<gene>
    <name evidence="2" type="ORF">EAY64_04805</name>
</gene>
<dbReference type="EMBL" id="RFAR01000014">
    <property type="protein sequence ID" value="RMD00400.1"/>
    <property type="molecule type" value="Genomic_DNA"/>
</dbReference>